<evidence type="ECO:0000256" key="4">
    <source>
        <dbReference type="PROSITE-ProRule" id="PRU00175"/>
    </source>
</evidence>
<feature type="domain" description="RING-type" evidence="6">
    <location>
        <begin position="754"/>
        <end position="799"/>
    </location>
</feature>
<feature type="region of interest" description="Disordered" evidence="5">
    <location>
        <begin position="401"/>
        <end position="566"/>
    </location>
</feature>
<keyword evidence="8" id="KW-1185">Reference proteome</keyword>
<dbReference type="OrthoDB" id="327406at2759"/>
<feature type="compositionally biased region" description="Low complexity" evidence="5">
    <location>
        <begin position="414"/>
        <end position="424"/>
    </location>
</feature>
<feature type="region of interest" description="Disordered" evidence="5">
    <location>
        <begin position="608"/>
        <end position="634"/>
    </location>
</feature>
<dbReference type="PROSITE" id="PS50089">
    <property type="entry name" value="ZF_RING_2"/>
    <property type="match status" value="1"/>
</dbReference>
<dbReference type="EMBL" id="MPUH01000051">
    <property type="protein sequence ID" value="OMJ92955.1"/>
    <property type="molecule type" value="Genomic_DNA"/>
</dbReference>
<gene>
    <name evidence="7" type="ORF">SteCoe_4173</name>
</gene>
<dbReference type="InterPro" id="IPR013083">
    <property type="entry name" value="Znf_RING/FYVE/PHD"/>
</dbReference>
<organism evidence="7 8">
    <name type="scientific">Stentor coeruleus</name>
    <dbReference type="NCBI Taxonomy" id="5963"/>
    <lineage>
        <taxon>Eukaryota</taxon>
        <taxon>Sar</taxon>
        <taxon>Alveolata</taxon>
        <taxon>Ciliophora</taxon>
        <taxon>Postciliodesmatophora</taxon>
        <taxon>Heterotrichea</taxon>
        <taxon>Heterotrichida</taxon>
        <taxon>Stentoridae</taxon>
        <taxon>Stentor</taxon>
    </lineage>
</organism>
<feature type="compositionally biased region" description="Polar residues" evidence="5">
    <location>
        <begin position="445"/>
        <end position="472"/>
    </location>
</feature>
<accession>A0A1R2CVE7</accession>
<feature type="compositionally biased region" description="Polar residues" evidence="5">
    <location>
        <begin position="375"/>
        <end position="389"/>
    </location>
</feature>
<dbReference type="Proteomes" id="UP000187209">
    <property type="component" value="Unassembled WGS sequence"/>
</dbReference>
<dbReference type="InterPro" id="IPR017907">
    <property type="entry name" value="Znf_RING_CS"/>
</dbReference>
<dbReference type="InterPro" id="IPR001841">
    <property type="entry name" value="Znf_RING"/>
</dbReference>
<name>A0A1R2CVE7_9CILI</name>
<dbReference type="AlphaFoldDB" id="A0A1R2CVE7"/>
<evidence type="ECO:0000256" key="3">
    <source>
        <dbReference type="ARBA" id="ARBA00022833"/>
    </source>
</evidence>
<dbReference type="PROSITE" id="PS00518">
    <property type="entry name" value="ZF_RING_1"/>
    <property type="match status" value="1"/>
</dbReference>
<evidence type="ECO:0000256" key="1">
    <source>
        <dbReference type="ARBA" id="ARBA00022723"/>
    </source>
</evidence>
<feature type="region of interest" description="Disordered" evidence="5">
    <location>
        <begin position="291"/>
        <end position="389"/>
    </location>
</feature>
<keyword evidence="1" id="KW-0479">Metal-binding</keyword>
<comment type="caution">
    <text evidence="7">The sequence shown here is derived from an EMBL/GenBank/DDBJ whole genome shotgun (WGS) entry which is preliminary data.</text>
</comment>
<evidence type="ECO:0000256" key="5">
    <source>
        <dbReference type="SAM" id="MobiDB-lite"/>
    </source>
</evidence>
<feature type="region of interest" description="Disordered" evidence="5">
    <location>
        <begin position="160"/>
        <end position="180"/>
    </location>
</feature>
<protein>
    <recommendedName>
        <fullName evidence="6">RING-type domain-containing protein</fullName>
    </recommendedName>
</protein>
<dbReference type="SMART" id="SM00184">
    <property type="entry name" value="RING"/>
    <property type="match status" value="2"/>
</dbReference>
<feature type="compositionally biased region" description="Polar residues" evidence="5">
    <location>
        <begin position="335"/>
        <end position="368"/>
    </location>
</feature>
<evidence type="ECO:0000256" key="2">
    <source>
        <dbReference type="ARBA" id="ARBA00022771"/>
    </source>
</evidence>
<feature type="region of interest" description="Disordered" evidence="5">
    <location>
        <begin position="34"/>
        <end position="72"/>
    </location>
</feature>
<keyword evidence="3" id="KW-0862">Zinc</keyword>
<evidence type="ECO:0000313" key="8">
    <source>
        <dbReference type="Proteomes" id="UP000187209"/>
    </source>
</evidence>
<evidence type="ECO:0000259" key="6">
    <source>
        <dbReference type="PROSITE" id="PS50089"/>
    </source>
</evidence>
<dbReference type="Gene3D" id="3.30.40.10">
    <property type="entry name" value="Zinc/RING finger domain, C3HC4 (zinc finger)"/>
    <property type="match status" value="1"/>
</dbReference>
<dbReference type="GO" id="GO:0008270">
    <property type="term" value="F:zinc ion binding"/>
    <property type="evidence" value="ECO:0007669"/>
    <property type="project" value="UniProtKB-KW"/>
</dbReference>
<feature type="compositionally biased region" description="Basic and acidic residues" evidence="5">
    <location>
        <begin position="615"/>
        <end position="624"/>
    </location>
</feature>
<sequence length="992" mass="110960">MDSSDSKLKPTSTMQNKILQKEIIDTKVLNYNPIHKFPDPSNQIKSSEFPPRFQPSSKIPDLLKAPNTATSVPQGIFSKEQSYEPKTVSNPISNIPLHQNPLPSSTPPALNQKFPVNNPSFPGTINKISDNSFGAIPQVGNEIQNKSLFKPPQSGSGLSFTPGVNIHSNLTSEEPKKPSLVTELKPKPFVESSKSPNFSQPPFSTPSVNVPELQKINKVPLGFDEASKNPIQESDMRNLIDPPKIENKTQLSKPGFIPPPKAFPFEPEKTEPRVNPSGIVKSPLIPTNINPHINPTIVKPPLNLQPNDSKNKSPAFKPPQSNDSNSKLLFVSPSIKPTQQGVNNESNIKTNFIPSGNNSLPVSSNETIESLKKPSFSSQESKTTSEQAKINVIKNSPFVSSGYPPSLQGNEFKPSPLVPQSSLNPNPPVVPPLQKDIPQGVNPFKPQNLSSIPLQDSTNVSIPNSQVLNPNQDETKKPNPQPISSMINKSEPKNPFAYNNSKPPGFFPNITPKQEVHEPFSSNEKLINKPSEIESYNKAPIIEYSPPDNTKKNPLNSSETKESDLPSHFIPSANLSKFPQNTLDTQINKPLNPKTNPQIPNPNLNQPIIHNPNIPHKETTEQDPKLSNPLNQNPPKILQSNQFLNKTICEALPSRLNLSNIETNSNISKNRHSTRQAPVYLSTLQPPSLKQPPKRPQESVSSKLNLISLLITLINPEKSSQVRDMIIKLCPELKQDYPKICESIFEKISNICYCNFCKKNETRFELSCSHKLCQNCANNNLINRMHLSTLPEFGCPLCHKKISYQDLENIYPKDKISEKYALEKSLIDKALNVYNVICAKCKKPRDYNMFYNKTCLHMCKECIATNIRWKKYECDYCGSNFGNNDEINNEKKYCDGCKIEVYYIGDYVRKMNDGCFLCSNCLQDTYNYRACKACLKQVSQQELCEIDGFLYDVCNLCGNEFDVLNFKVLMCCKNLVCEKCSNIEFCEFCAGN</sequence>
<reference evidence="7 8" key="1">
    <citation type="submission" date="2016-11" db="EMBL/GenBank/DDBJ databases">
        <title>The macronuclear genome of Stentor coeruleus: a giant cell with tiny introns.</title>
        <authorList>
            <person name="Slabodnick M."/>
            <person name="Ruby J.G."/>
            <person name="Reiff S.B."/>
            <person name="Swart E.C."/>
            <person name="Gosai S."/>
            <person name="Prabakaran S."/>
            <person name="Witkowska E."/>
            <person name="Larue G.E."/>
            <person name="Fisher S."/>
            <person name="Freeman R.M."/>
            <person name="Gunawardena J."/>
            <person name="Chu W."/>
            <person name="Stover N.A."/>
            <person name="Gregory B.D."/>
            <person name="Nowacki M."/>
            <person name="Derisi J."/>
            <person name="Roy S.W."/>
            <person name="Marshall W.F."/>
            <person name="Sood P."/>
        </authorList>
    </citation>
    <scope>NUCLEOTIDE SEQUENCE [LARGE SCALE GENOMIC DNA]</scope>
    <source>
        <strain evidence="7">WM001</strain>
    </source>
</reference>
<proteinExistence type="predicted"/>
<evidence type="ECO:0000313" key="7">
    <source>
        <dbReference type="EMBL" id="OMJ92955.1"/>
    </source>
</evidence>
<keyword evidence="2 4" id="KW-0863">Zinc-finger</keyword>